<proteinExistence type="inferred from homology"/>
<protein>
    <recommendedName>
        <fullName evidence="4">Epoxide hydrolase N-terminal domain-containing protein</fullName>
    </recommendedName>
</protein>
<evidence type="ECO:0000313" key="5">
    <source>
        <dbReference type="EMBL" id="KAF5315437.1"/>
    </source>
</evidence>
<dbReference type="Proteomes" id="UP000567179">
    <property type="component" value="Unassembled WGS sequence"/>
</dbReference>
<comment type="caution">
    <text evidence="5">The sequence shown here is derived from an EMBL/GenBank/DDBJ whole genome shotgun (WGS) entry which is preliminary data.</text>
</comment>
<comment type="similarity">
    <text evidence="1">Belongs to the peptidase S33 family.</text>
</comment>
<keyword evidence="6" id="KW-1185">Reference proteome</keyword>
<gene>
    <name evidence="5" type="ORF">D9619_007364</name>
</gene>
<dbReference type="PANTHER" id="PTHR21661">
    <property type="entry name" value="EPOXIDE HYDROLASE 1-RELATED"/>
    <property type="match status" value="1"/>
</dbReference>
<evidence type="ECO:0000256" key="1">
    <source>
        <dbReference type="ARBA" id="ARBA00010088"/>
    </source>
</evidence>
<name>A0A8H5B2K4_9AGAR</name>
<evidence type="ECO:0000313" key="6">
    <source>
        <dbReference type="Proteomes" id="UP000567179"/>
    </source>
</evidence>
<evidence type="ECO:0000259" key="4">
    <source>
        <dbReference type="Pfam" id="PF06441"/>
    </source>
</evidence>
<reference evidence="5 6" key="1">
    <citation type="journal article" date="2020" name="ISME J.">
        <title>Uncovering the hidden diversity of litter-decomposition mechanisms in mushroom-forming fungi.</title>
        <authorList>
            <person name="Floudas D."/>
            <person name="Bentzer J."/>
            <person name="Ahren D."/>
            <person name="Johansson T."/>
            <person name="Persson P."/>
            <person name="Tunlid A."/>
        </authorList>
    </citation>
    <scope>NUCLEOTIDE SEQUENCE [LARGE SCALE GENOMIC DNA]</scope>
    <source>
        <strain evidence="5 6">CBS 101986</strain>
    </source>
</reference>
<dbReference type="EMBL" id="JAACJJ010000043">
    <property type="protein sequence ID" value="KAF5315437.1"/>
    <property type="molecule type" value="Genomic_DNA"/>
</dbReference>
<dbReference type="Pfam" id="PF06441">
    <property type="entry name" value="EHN"/>
    <property type="match status" value="1"/>
</dbReference>
<dbReference type="InterPro" id="IPR010497">
    <property type="entry name" value="Epoxide_hydro_N"/>
</dbReference>
<accession>A0A8H5B2K4</accession>
<keyword evidence="3" id="KW-0378">Hydrolase</keyword>
<dbReference type="PANTHER" id="PTHR21661:SF35">
    <property type="entry name" value="EPOXIDE HYDROLASE"/>
    <property type="match status" value="1"/>
</dbReference>
<evidence type="ECO:0000256" key="2">
    <source>
        <dbReference type="ARBA" id="ARBA00022797"/>
    </source>
</evidence>
<dbReference type="InterPro" id="IPR029058">
    <property type="entry name" value="AB_hydrolase_fold"/>
</dbReference>
<keyword evidence="2" id="KW-0058">Aromatic hydrocarbons catabolism</keyword>
<feature type="domain" description="Epoxide hydrolase N-terminal" evidence="4">
    <location>
        <begin position="9"/>
        <end position="110"/>
    </location>
</feature>
<evidence type="ECO:0000256" key="3">
    <source>
        <dbReference type="ARBA" id="ARBA00022801"/>
    </source>
</evidence>
<dbReference type="GO" id="GO:0097176">
    <property type="term" value="P:epoxide metabolic process"/>
    <property type="evidence" value="ECO:0007669"/>
    <property type="project" value="TreeGrafter"/>
</dbReference>
<dbReference type="Gene3D" id="3.40.50.1820">
    <property type="entry name" value="alpha/beta hydrolase"/>
    <property type="match status" value="1"/>
</dbReference>
<dbReference type="AlphaFoldDB" id="A0A8H5B2K4"/>
<dbReference type="OrthoDB" id="7130006at2759"/>
<dbReference type="SUPFAM" id="SSF53474">
    <property type="entry name" value="alpha/beta-Hydrolases"/>
    <property type="match status" value="1"/>
</dbReference>
<sequence>MSTQPQGVPFTIDIPLEKVHLLQQKLALATLPDELQDAGRDYGVPLADIQRLLARWKDGYDWKKYEKHLNDELLQFKVPIDVEGHGLLNIHYIHKASPVPGAIPLLFVHGCK</sequence>
<organism evidence="5 6">
    <name type="scientific">Psilocybe cf. subviscida</name>
    <dbReference type="NCBI Taxonomy" id="2480587"/>
    <lineage>
        <taxon>Eukaryota</taxon>
        <taxon>Fungi</taxon>
        <taxon>Dikarya</taxon>
        <taxon>Basidiomycota</taxon>
        <taxon>Agaricomycotina</taxon>
        <taxon>Agaricomycetes</taxon>
        <taxon>Agaricomycetidae</taxon>
        <taxon>Agaricales</taxon>
        <taxon>Agaricineae</taxon>
        <taxon>Strophariaceae</taxon>
        <taxon>Psilocybe</taxon>
    </lineage>
</organism>
<dbReference type="GO" id="GO:0004301">
    <property type="term" value="F:epoxide hydrolase activity"/>
    <property type="evidence" value="ECO:0007669"/>
    <property type="project" value="TreeGrafter"/>
</dbReference>